<dbReference type="AlphaFoldDB" id="X0ZDY7"/>
<keyword evidence="1" id="KW-1133">Transmembrane helix</keyword>
<name>X0ZDY7_9ZZZZ</name>
<feature type="transmembrane region" description="Helical" evidence="1">
    <location>
        <begin position="29"/>
        <end position="47"/>
    </location>
</feature>
<keyword evidence="1" id="KW-0812">Transmembrane</keyword>
<keyword evidence="1" id="KW-0472">Membrane</keyword>
<comment type="caution">
    <text evidence="2">The sequence shown here is derived from an EMBL/GenBank/DDBJ whole genome shotgun (WGS) entry which is preliminary data.</text>
</comment>
<gene>
    <name evidence="2" type="ORF">S01H4_04950</name>
</gene>
<dbReference type="EMBL" id="BART01001381">
    <property type="protein sequence ID" value="GAG67860.1"/>
    <property type="molecule type" value="Genomic_DNA"/>
</dbReference>
<proteinExistence type="predicted"/>
<feature type="non-terminal residue" evidence="2">
    <location>
        <position position="110"/>
    </location>
</feature>
<protein>
    <submittedName>
        <fullName evidence="2">Uncharacterized protein</fullName>
    </submittedName>
</protein>
<evidence type="ECO:0000313" key="2">
    <source>
        <dbReference type="EMBL" id="GAG67860.1"/>
    </source>
</evidence>
<feature type="transmembrane region" description="Helical" evidence="1">
    <location>
        <begin position="78"/>
        <end position="98"/>
    </location>
</feature>
<sequence length="110" mass="13099">MRNSNIIENRQKNDRNKLKKSSKIINNKNFLVFFLIVLFVFSVIVSLDPTMNIFGREIKFPSYYLFKLIPIFRVYTRFYPFILMSLIVIASIGMSKILEKMKSVKYKVVF</sequence>
<reference evidence="2" key="1">
    <citation type="journal article" date="2014" name="Front. Microbiol.">
        <title>High frequency of phylogenetically diverse reductive dehalogenase-homologous genes in deep subseafloor sedimentary metagenomes.</title>
        <authorList>
            <person name="Kawai M."/>
            <person name="Futagami T."/>
            <person name="Toyoda A."/>
            <person name="Takaki Y."/>
            <person name="Nishi S."/>
            <person name="Hori S."/>
            <person name="Arai W."/>
            <person name="Tsubouchi T."/>
            <person name="Morono Y."/>
            <person name="Uchiyama I."/>
            <person name="Ito T."/>
            <person name="Fujiyama A."/>
            <person name="Inagaki F."/>
            <person name="Takami H."/>
        </authorList>
    </citation>
    <scope>NUCLEOTIDE SEQUENCE</scope>
    <source>
        <strain evidence="2">Expedition CK06-06</strain>
    </source>
</reference>
<evidence type="ECO:0000256" key="1">
    <source>
        <dbReference type="SAM" id="Phobius"/>
    </source>
</evidence>
<accession>X0ZDY7</accession>
<organism evidence="2">
    <name type="scientific">marine sediment metagenome</name>
    <dbReference type="NCBI Taxonomy" id="412755"/>
    <lineage>
        <taxon>unclassified sequences</taxon>
        <taxon>metagenomes</taxon>
        <taxon>ecological metagenomes</taxon>
    </lineage>
</organism>